<dbReference type="EMBL" id="MTYH01000052">
    <property type="protein sequence ID" value="PNP42037.1"/>
    <property type="molecule type" value="Genomic_DNA"/>
</dbReference>
<name>A0A2K0T939_9HYPO</name>
<feature type="compositionally biased region" description="Basic and acidic residues" evidence="1">
    <location>
        <begin position="499"/>
        <end position="518"/>
    </location>
</feature>
<organism evidence="2 3">
    <name type="scientific">Trichoderma gamsii</name>
    <dbReference type="NCBI Taxonomy" id="398673"/>
    <lineage>
        <taxon>Eukaryota</taxon>
        <taxon>Fungi</taxon>
        <taxon>Dikarya</taxon>
        <taxon>Ascomycota</taxon>
        <taxon>Pezizomycotina</taxon>
        <taxon>Sordariomycetes</taxon>
        <taxon>Hypocreomycetidae</taxon>
        <taxon>Hypocreales</taxon>
        <taxon>Hypocreaceae</taxon>
        <taxon>Trichoderma</taxon>
    </lineage>
</organism>
<feature type="compositionally biased region" description="Polar residues" evidence="1">
    <location>
        <begin position="305"/>
        <end position="316"/>
    </location>
</feature>
<feature type="compositionally biased region" description="Polar residues" evidence="1">
    <location>
        <begin position="577"/>
        <end position="588"/>
    </location>
</feature>
<feature type="region of interest" description="Disordered" evidence="1">
    <location>
        <begin position="1"/>
        <end position="138"/>
    </location>
</feature>
<feature type="compositionally biased region" description="Low complexity" evidence="1">
    <location>
        <begin position="247"/>
        <end position="261"/>
    </location>
</feature>
<reference evidence="2 3" key="1">
    <citation type="submission" date="2017-02" db="EMBL/GenBank/DDBJ databases">
        <title>Genomes of Trichoderma spp. with biocontrol activity.</title>
        <authorList>
            <person name="Gardiner D."/>
            <person name="Kazan K."/>
            <person name="Vos C."/>
            <person name="Harvey P."/>
        </authorList>
    </citation>
    <scope>NUCLEOTIDE SEQUENCE [LARGE SCALE GENOMIC DNA]</scope>
    <source>
        <strain evidence="2 3">A5MH</strain>
    </source>
</reference>
<evidence type="ECO:0000313" key="2">
    <source>
        <dbReference type="EMBL" id="PNP42037.1"/>
    </source>
</evidence>
<feature type="compositionally biased region" description="Basic and acidic residues" evidence="1">
    <location>
        <begin position="112"/>
        <end position="126"/>
    </location>
</feature>
<evidence type="ECO:0000256" key="1">
    <source>
        <dbReference type="SAM" id="MobiDB-lite"/>
    </source>
</evidence>
<dbReference type="AlphaFoldDB" id="A0A2K0T939"/>
<comment type="caution">
    <text evidence="2">The sequence shown here is derived from an EMBL/GenBank/DDBJ whole genome shotgun (WGS) entry which is preliminary data.</text>
</comment>
<feature type="region of interest" description="Disordered" evidence="1">
    <location>
        <begin position="460"/>
        <end position="588"/>
    </location>
</feature>
<feature type="region of interest" description="Disordered" evidence="1">
    <location>
        <begin position="211"/>
        <end position="318"/>
    </location>
</feature>
<dbReference type="OrthoDB" id="3941134at2759"/>
<evidence type="ECO:0000313" key="3">
    <source>
        <dbReference type="Proteomes" id="UP000236546"/>
    </source>
</evidence>
<evidence type="ECO:0008006" key="4">
    <source>
        <dbReference type="Google" id="ProtNLM"/>
    </source>
</evidence>
<accession>A0A2K0T939</accession>
<gene>
    <name evidence="2" type="ORF">TGAMA5MH_06216</name>
</gene>
<protein>
    <recommendedName>
        <fullName evidence="4">Glucan 1, 4-alpha-glucosidase</fullName>
    </recommendedName>
</protein>
<dbReference type="Proteomes" id="UP000236546">
    <property type="component" value="Unassembled WGS sequence"/>
</dbReference>
<sequence>MEDPWGSPWAADSPAKIELPAAPQNAHFSADSLFPRRNSRSPAPSRSPGFEDDDAWGGWNGGGAADGSASGKESPGWGRSPGLKPLQMAPSVRSLSPDPWKEVALQRLDTTTLEKEERESRARRASETSGDGRVVDSAISLGEGHQLQREDILKSGNPAVLPSLDVDATEDAWGVEVAPEAPAPEGIPAIQLEEPDSFPDVEIPVLDVKQEEHDKEPGEQLFIDDEPDQKEDAISIPNGVDTKEEQPTAAVQAVDDATVVPEPEGEQLPPPIKTETATEPQHQPQESQDEIPESPAVSETKELKSPSSTSQFQPAEQDTPWVLKDLGISYPVDLTKLDDLFPSTPAIAVEAELVPDVIIDDTFASNSERKAWYRISRFGSKRKHDLGDDDNYVRVGWSGSQIRDRTTQTVRRWMEEDSITGRVVLGRRLGGSGAVMFNWNSTAPVEIGEFLGRHSRNSSMTVKSAAPSPTASSFGWASSVPSSPAVARHPLANEFQNPNKREAQSPKEPKEPKIDSARHSLALEPPPLHTRGHIPTPIKIPPTLPVSQDEDGDDDWGEMMAATPIDSPSFTEDERGFNSNSNRSSIDPQSALQFETVFDSAKIASPKIEKASKRPLSWHLGQTLAKPFKRGAKTPSTPLFPSPLSKPMTPPQGIPTRHAHTMSAGASPMQYSPARLSLSAEDEETVAKLLRDIPDLTYMLR</sequence>
<feature type="compositionally biased region" description="Polar residues" evidence="1">
    <location>
        <begin position="275"/>
        <end position="286"/>
    </location>
</feature>
<feature type="compositionally biased region" description="Polar residues" evidence="1">
    <location>
        <begin position="460"/>
        <end position="476"/>
    </location>
</feature>
<feature type="compositionally biased region" description="Low complexity" evidence="1">
    <location>
        <begin position="477"/>
        <end position="487"/>
    </location>
</feature>
<feature type="compositionally biased region" description="Acidic residues" evidence="1">
    <location>
        <begin position="548"/>
        <end position="557"/>
    </location>
</feature>
<proteinExistence type="predicted"/>